<evidence type="ECO:0000313" key="3">
    <source>
        <dbReference type="EMBL" id="GAT65155.1"/>
    </source>
</evidence>
<dbReference type="STRING" id="161355.PS9374_00787"/>
<feature type="compositionally biased region" description="Polar residues" evidence="1">
    <location>
        <begin position="503"/>
        <end position="522"/>
    </location>
</feature>
<feature type="compositionally biased region" description="Low complexity" evidence="1">
    <location>
        <begin position="429"/>
        <end position="441"/>
    </location>
</feature>
<evidence type="ECO:0000256" key="1">
    <source>
        <dbReference type="SAM" id="MobiDB-lite"/>
    </source>
</evidence>
<feature type="region of interest" description="Disordered" evidence="1">
    <location>
        <begin position="151"/>
        <end position="751"/>
    </location>
</feature>
<feature type="transmembrane region" description="Helical" evidence="2">
    <location>
        <begin position="17"/>
        <end position="37"/>
    </location>
</feature>
<comment type="caution">
    <text evidence="3">The sequence shown here is derived from an EMBL/GenBank/DDBJ whole genome shotgun (WGS) entry which is preliminary data.</text>
</comment>
<keyword evidence="2" id="KW-0812">Transmembrane</keyword>
<feature type="transmembrane region" description="Helical" evidence="2">
    <location>
        <begin position="49"/>
        <end position="75"/>
    </location>
</feature>
<keyword evidence="4" id="KW-1185">Reference proteome</keyword>
<reference evidence="3 4" key="1">
    <citation type="journal article" date="2016" name="Genome Announc.">
        <title>Draft Genome Sequence of Planomonospora sphaerica JCM9374, a Rare Actinomycete.</title>
        <authorList>
            <person name="Dohra H."/>
            <person name="Suzuki T."/>
            <person name="Inoue Y."/>
            <person name="Kodani S."/>
        </authorList>
    </citation>
    <scope>NUCLEOTIDE SEQUENCE [LARGE SCALE GENOMIC DNA]</scope>
    <source>
        <strain evidence="3 4">JCM 9374</strain>
    </source>
</reference>
<feature type="compositionally biased region" description="Low complexity" evidence="1">
    <location>
        <begin position="173"/>
        <end position="189"/>
    </location>
</feature>
<dbReference type="Proteomes" id="UP000077701">
    <property type="component" value="Unassembled WGS sequence"/>
</dbReference>
<feature type="transmembrane region" description="Helical" evidence="2">
    <location>
        <begin position="123"/>
        <end position="142"/>
    </location>
</feature>
<feature type="compositionally biased region" description="Low complexity" evidence="1">
    <location>
        <begin position="592"/>
        <end position="609"/>
    </location>
</feature>
<evidence type="ECO:0000256" key="2">
    <source>
        <dbReference type="SAM" id="Phobius"/>
    </source>
</evidence>
<protein>
    <submittedName>
        <fullName evidence="3">Uncharacterized protein</fullName>
    </submittedName>
</protein>
<accession>A0A171BIJ2</accession>
<name>A0A171BIJ2_9ACTN</name>
<reference evidence="4" key="2">
    <citation type="submission" date="2016-04" db="EMBL/GenBank/DDBJ databases">
        <title>Planomonospora sphaerica JCM9374 whole genome shotgun sequence.</title>
        <authorList>
            <person name="Suzuki T."/>
            <person name="Dohra H."/>
            <person name="Kodani S."/>
        </authorList>
    </citation>
    <scope>NUCLEOTIDE SEQUENCE [LARGE SCALE GENOMIC DNA]</scope>
    <source>
        <strain evidence="4">JCM 9374</strain>
    </source>
</reference>
<dbReference type="AlphaFoldDB" id="A0A171BIJ2"/>
<feature type="transmembrane region" description="Helical" evidence="2">
    <location>
        <begin position="87"/>
        <end position="111"/>
    </location>
</feature>
<keyword evidence="2" id="KW-0472">Membrane</keyword>
<feature type="compositionally biased region" description="Polar residues" evidence="1">
    <location>
        <begin position="453"/>
        <end position="463"/>
    </location>
</feature>
<gene>
    <name evidence="3" type="ORF">PS9374_00787</name>
</gene>
<organism evidence="3 4">
    <name type="scientific">Planomonospora sphaerica</name>
    <dbReference type="NCBI Taxonomy" id="161355"/>
    <lineage>
        <taxon>Bacteria</taxon>
        <taxon>Bacillati</taxon>
        <taxon>Actinomycetota</taxon>
        <taxon>Actinomycetes</taxon>
        <taxon>Streptosporangiales</taxon>
        <taxon>Streptosporangiaceae</taxon>
        <taxon>Planomonospora</taxon>
    </lineage>
</organism>
<dbReference type="EMBL" id="BDCX01000002">
    <property type="protein sequence ID" value="GAT65155.1"/>
    <property type="molecule type" value="Genomic_DNA"/>
</dbReference>
<feature type="compositionally biased region" description="Low complexity" evidence="1">
    <location>
        <begin position="465"/>
        <end position="487"/>
    </location>
</feature>
<sequence length="751" mass="77771">MGVIVINVDAGRLREPAAWLMVAAASGSVLVGIERLLFGSSLGGSSFALRAAVFLQQLVSPVTIALLVGAVLLAGGSGPASARLKPMVYVAVATLGLAVLFGAIGLLGGVFAGDTGFMGKVEFLLLNVPVLALAVLAALFLLPKAANAPAGAARPVQSWDTPGFRPDGGFGGRPAEYGAAPAYGAGPQPHESVPQAPFHQPQDRAPQGAPVPGHGHPETPVQGNGFAETPAHQAPAQGHAFPETPAQGHAFPEAPAPQAQYSPPSPPALPPAPSDQYGRQPESAYAPQEGSHAAQQQENGYAPQGSDGHTGQASAYGTEGRPHGAVAEGSPYGGQNEGLPYGGQSEDPHRAASAESGLPYGAAPENPFGTTPENPYGAAAESRPYGAPSPGYDQVPAQHAEPQAYTPSPYVAADVKPQAPAPYEPPAGSYEPPAQAYAAPAEPFPPAQSPSQGYETHAQSPGYESSAQVQGYAAQSQGASQGYGDSSPSNYVPQPTDPLLSGYGQQAESYAQPQGEPQSHPLSQDPFPASQPAPYTPADSRPRLSFDAQPQGSAFPQPPENYGQPLTGYSGAEFARQSDPGLPYPDPADPRSQQIAQAYQQAESYQQSSGTEPQLRVPEYTSSPGAGYDDPFGHPQTPQASPIQQQAQQQAHQSQPQAPQPGQGQPWEAPAEATLRFDPGAYRNDPLNAPGPGDQAGTAGRGWDSQPIDPTAIYTPERPGQATGEENLDRERTGPGQEPNMSWYGSDRREH</sequence>
<feature type="compositionally biased region" description="Low complexity" evidence="1">
    <location>
        <begin position="252"/>
        <end position="262"/>
    </location>
</feature>
<keyword evidence="2" id="KW-1133">Transmembrane helix</keyword>
<feature type="compositionally biased region" description="Pro residues" evidence="1">
    <location>
        <begin position="263"/>
        <end position="273"/>
    </location>
</feature>
<proteinExistence type="predicted"/>
<feature type="compositionally biased region" description="Low complexity" evidence="1">
    <location>
        <begin position="635"/>
        <end position="671"/>
    </location>
</feature>
<evidence type="ECO:0000313" key="4">
    <source>
        <dbReference type="Proteomes" id="UP000077701"/>
    </source>
</evidence>